<dbReference type="Gene3D" id="1.20.58.340">
    <property type="entry name" value="Magnesium transport protein CorA, transmembrane region"/>
    <property type="match status" value="2"/>
</dbReference>
<evidence type="ECO:0000256" key="6">
    <source>
        <dbReference type="ARBA" id="ARBA00022842"/>
    </source>
</evidence>
<evidence type="ECO:0000256" key="3">
    <source>
        <dbReference type="ARBA" id="ARBA00022448"/>
    </source>
</evidence>
<dbReference type="EMBL" id="FQVI01000009">
    <property type="protein sequence ID" value="SHE94424.1"/>
    <property type="molecule type" value="Genomic_DNA"/>
</dbReference>
<keyword evidence="3" id="KW-0813">Transport</keyword>
<keyword evidence="4" id="KW-1003">Cell membrane</keyword>
<evidence type="ECO:0000313" key="14">
    <source>
        <dbReference type="Proteomes" id="UP000184245"/>
    </source>
</evidence>
<keyword evidence="7 12" id="KW-1133">Transmembrane helix</keyword>
<evidence type="ECO:0000256" key="1">
    <source>
        <dbReference type="ARBA" id="ARBA00004651"/>
    </source>
</evidence>
<keyword evidence="8" id="KW-0406">Ion transport</keyword>
<dbReference type="FunFam" id="1.20.58.340:FF:000004">
    <property type="entry name" value="Magnesium transport protein CorA"/>
    <property type="match status" value="1"/>
</dbReference>
<name>A0A1M4XLI2_9CLOT</name>
<dbReference type="PANTHER" id="PTHR46494">
    <property type="entry name" value="CORA FAMILY METAL ION TRANSPORTER (EUROFUNG)"/>
    <property type="match status" value="1"/>
</dbReference>
<evidence type="ECO:0000256" key="5">
    <source>
        <dbReference type="ARBA" id="ARBA00022692"/>
    </source>
</evidence>
<dbReference type="InterPro" id="IPR045861">
    <property type="entry name" value="CorA_cytoplasmic_dom"/>
</dbReference>
<dbReference type="RefSeq" id="WP_072851478.1">
    <property type="nucleotide sequence ID" value="NZ_FQVI01000009.1"/>
</dbReference>
<evidence type="ECO:0000256" key="8">
    <source>
        <dbReference type="ARBA" id="ARBA00023065"/>
    </source>
</evidence>
<dbReference type="SUPFAM" id="SSF143865">
    <property type="entry name" value="CorA soluble domain-like"/>
    <property type="match status" value="1"/>
</dbReference>
<dbReference type="STRING" id="1122155.SAMN02745158_02023"/>
<feature type="transmembrane region" description="Helical" evidence="12">
    <location>
        <begin position="271"/>
        <end position="292"/>
    </location>
</feature>
<sequence>MNDSVEEDKISEDCPLVQVMTLEEYRNSRERVTQELIFERNLNHIHYCKADWLDQAIFGTFLIPRKEALLGDKSGFSFYLDRKRLLFIDDTGFAQSLMNSIAEEKSSEKTSLVHLLFQFMEYMIRDDVLFLQKYEEKLTTMEEELLDKGLDNVNRAILRCRKELLRLNSYYEQLADMSETLVENHNGFLDEKDCYLFRLFGDRASRLYSNTQALKEYTMQIREMYQSQIDIRQNRIMSFLTIVTTVFMPLTLITGWYGMNFDKMPELHWEYGYPLIAFLSLFIILLEIWYFIRKRWLK</sequence>
<accession>A0A1M4XLI2</accession>
<dbReference type="InterPro" id="IPR002523">
    <property type="entry name" value="MgTranspt_CorA/ZnTranspt_ZntB"/>
</dbReference>
<proteinExistence type="inferred from homology"/>
<dbReference type="GO" id="GO:0000287">
    <property type="term" value="F:magnesium ion binding"/>
    <property type="evidence" value="ECO:0007669"/>
    <property type="project" value="TreeGrafter"/>
</dbReference>
<dbReference type="Proteomes" id="UP000184245">
    <property type="component" value="Unassembled WGS sequence"/>
</dbReference>
<keyword evidence="5 12" id="KW-0812">Transmembrane</keyword>
<dbReference type="OrthoDB" id="9803416at2"/>
<keyword evidence="6" id="KW-0460">Magnesium</keyword>
<dbReference type="GO" id="GO:0050897">
    <property type="term" value="F:cobalt ion binding"/>
    <property type="evidence" value="ECO:0007669"/>
    <property type="project" value="TreeGrafter"/>
</dbReference>
<evidence type="ECO:0000256" key="10">
    <source>
        <dbReference type="ARBA" id="ARBA00034269"/>
    </source>
</evidence>
<dbReference type="SUPFAM" id="SSF144083">
    <property type="entry name" value="Magnesium transport protein CorA, transmembrane region"/>
    <property type="match status" value="1"/>
</dbReference>
<dbReference type="AlphaFoldDB" id="A0A1M4XLI2"/>
<evidence type="ECO:0000256" key="4">
    <source>
        <dbReference type="ARBA" id="ARBA00022475"/>
    </source>
</evidence>
<comment type="subcellular location">
    <subcellularLocation>
        <location evidence="1">Cell membrane</location>
        <topology evidence="1">Multi-pass membrane protein</topology>
    </subcellularLocation>
</comment>
<dbReference type="GO" id="GO:0005886">
    <property type="term" value="C:plasma membrane"/>
    <property type="evidence" value="ECO:0007669"/>
    <property type="project" value="UniProtKB-SubCell"/>
</dbReference>
<evidence type="ECO:0000256" key="9">
    <source>
        <dbReference type="ARBA" id="ARBA00023136"/>
    </source>
</evidence>
<dbReference type="Pfam" id="PF01544">
    <property type="entry name" value="CorA"/>
    <property type="match status" value="1"/>
</dbReference>
<comment type="function">
    <text evidence="11">Mediates influx of magnesium ions. Alternates between open and closed states. Activated by low cytoplasmic Mg(2+) levels. Inactive when cytoplasmic Mg(2+) levels are high.</text>
</comment>
<protein>
    <submittedName>
        <fullName evidence="13">Magnesium transporter</fullName>
    </submittedName>
</protein>
<evidence type="ECO:0000313" key="13">
    <source>
        <dbReference type="EMBL" id="SHE94424.1"/>
    </source>
</evidence>
<gene>
    <name evidence="13" type="ORF">SAMN02745158_02023</name>
</gene>
<organism evidence="13 14">
    <name type="scientific">Lactonifactor longoviformis DSM 17459</name>
    <dbReference type="NCBI Taxonomy" id="1122155"/>
    <lineage>
        <taxon>Bacteria</taxon>
        <taxon>Bacillati</taxon>
        <taxon>Bacillota</taxon>
        <taxon>Clostridia</taxon>
        <taxon>Eubacteriales</taxon>
        <taxon>Clostridiaceae</taxon>
        <taxon>Lactonifactor</taxon>
    </lineage>
</organism>
<comment type="similarity">
    <text evidence="2">Belongs to the CorA metal ion transporter (MIT) (TC 1.A.35) family.</text>
</comment>
<evidence type="ECO:0000256" key="7">
    <source>
        <dbReference type="ARBA" id="ARBA00022989"/>
    </source>
</evidence>
<dbReference type="InterPro" id="IPR045863">
    <property type="entry name" value="CorA_TM1_TM2"/>
</dbReference>
<reference evidence="13 14" key="1">
    <citation type="submission" date="2016-11" db="EMBL/GenBank/DDBJ databases">
        <authorList>
            <person name="Jaros S."/>
            <person name="Januszkiewicz K."/>
            <person name="Wedrychowicz H."/>
        </authorList>
    </citation>
    <scope>NUCLEOTIDE SEQUENCE [LARGE SCALE GENOMIC DNA]</scope>
    <source>
        <strain evidence="13 14">DSM 17459</strain>
    </source>
</reference>
<keyword evidence="14" id="KW-1185">Reference proteome</keyword>
<evidence type="ECO:0000256" key="2">
    <source>
        <dbReference type="ARBA" id="ARBA00009765"/>
    </source>
</evidence>
<evidence type="ECO:0000256" key="11">
    <source>
        <dbReference type="ARBA" id="ARBA00045497"/>
    </source>
</evidence>
<dbReference type="GO" id="GO:0015087">
    <property type="term" value="F:cobalt ion transmembrane transporter activity"/>
    <property type="evidence" value="ECO:0007669"/>
    <property type="project" value="TreeGrafter"/>
</dbReference>
<dbReference type="PANTHER" id="PTHR46494:SF1">
    <property type="entry name" value="CORA FAMILY METAL ION TRANSPORTER (EUROFUNG)"/>
    <property type="match status" value="1"/>
</dbReference>
<evidence type="ECO:0000256" key="12">
    <source>
        <dbReference type="SAM" id="Phobius"/>
    </source>
</evidence>
<comment type="catalytic activity">
    <reaction evidence="10">
        <text>Mg(2+)(in) = Mg(2+)(out)</text>
        <dbReference type="Rhea" id="RHEA:29827"/>
        <dbReference type="ChEBI" id="CHEBI:18420"/>
    </reaction>
</comment>
<dbReference type="GO" id="GO:0015095">
    <property type="term" value="F:magnesium ion transmembrane transporter activity"/>
    <property type="evidence" value="ECO:0007669"/>
    <property type="project" value="TreeGrafter"/>
</dbReference>
<keyword evidence="9 12" id="KW-0472">Membrane</keyword>
<feature type="transmembrane region" description="Helical" evidence="12">
    <location>
        <begin position="236"/>
        <end position="259"/>
    </location>
</feature>
<dbReference type="CDD" id="cd12826">
    <property type="entry name" value="EcCorA_ZntB-like_u1"/>
    <property type="match status" value="1"/>
</dbReference>